<dbReference type="AlphaFoldDB" id="A0A8X6IPD1"/>
<dbReference type="Proteomes" id="UP000886998">
    <property type="component" value="Unassembled WGS sequence"/>
</dbReference>
<evidence type="ECO:0000313" key="1">
    <source>
        <dbReference type="EMBL" id="GFS54412.1"/>
    </source>
</evidence>
<evidence type="ECO:0000313" key="2">
    <source>
        <dbReference type="Proteomes" id="UP000886998"/>
    </source>
</evidence>
<sequence>MTLKKGSATLNFQPTQTRFVIQIQTFSTGVISVSNKISKYYLWPGAKLEVPSSKTRSISLADKNFALIIHTISNVCRKRPSFGPDHLSSFLNKKFPLIAPGHPHHHPFSPLSASVSLRNSFPPRFPQ</sequence>
<accession>A0A8X6IPD1</accession>
<dbReference type="EMBL" id="BMAV01026917">
    <property type="protein sequence ID" value="GFS54412.1"/>
    <property type="molecule type" value="Genomic_DNA"/>
</dbReference>
<reference evidence="1" key="1">
    <citation type="submission" date="2020-08" db="EMBL/GenBank/DDBJ databases">
        <title>Multicomponent nature underlies the extraordinary mechanical properties of spider dragline silk.</title>
        <authorList>
            <person name="Kono N."/>
            <person name="Nakamura H."/>
            <person name="Mori M."/>
            <person name="Yoshida Y."/>
            <person name="Ohtoshi R."/>
            <person name="Malay A.D."/>
            <person name="Moran D.A.P."/>
            <person name="Tomita M."/>
            <person name="Numata K."/>
            <person name="Arakawa K."/>
        </authorList>
    </citation>
    <scope>NUCLEOTIDE SEQUENCE</scope>
</reference>
<proteinExistence type="predicted"/>
<keyword evidence="2" id="KW-1185">Reference proteome</keyword>
<protein>
    <submittedName>
        <fullName evidence="1">Uncharacterized protein</fullName>
    </submittedName>
</protein>
<comment type="caution">
    <text evidence="1">The sequence shown here is derived from an EMBL/GenBank/DDBJ whole genome shotgun (WGS) entry which is preliminary data.</text>
</comment>
<organism evidence="1 2">
    <name type="scientific">Trichonephila inaurata madagascariensis</name>
    <dbReference type="NCBI Taxonomy" id="2747483"/>
    <lineage>
        <taxon>Eukaryota</taxon>
        <taxon>Metazoa</taxon>
        <taxon>Ecdysozoa</taxon>
        <taxon>Arthropoda</taxon>
        <taxon>Chelicerata</taxon>
        <taxon>Arachnida</taxon>
        <taxon>Araneae</taxon>
        <taxon>Araneomorphae</taxon>
        <taxon>Entelegynae</taxon>
        <taxon>Araneoidea</taxon>
        <taxon>Nephilidae</taxon>
        <taxon>Trichonephila</taxon>
        <taxon>Trichonephila inaurata</taxon>
    </lineage>
</organism>
<gene>
    <name evidence="1" type="ORF">TNIN_69061</name>
</gene>
<name>A0A8X6IPD1_9ARAC</name>